<evidence type="ECO:0000313" key="2">
    <source>
        <dbReference type="EMBL" id="BAX81606.1"/>
    </source>
</evidence>
<reference evidence="2 3" key="1">
    <citation type="journal article" date="2018" name="Mar. Genomics">
        <title>Complete genome sequence of Marinifilaceae bacterium strain SPP2, isolated from the Antarctic marine sediment.</title>
        <authorList>
            <person name="Watanabe M."/>
            <person name="Kojima H."/>
            <person name="Fukui M."/>
        </authorList>
    </citation>
    <scope>NUCLEOTIDE SEQUENCE [LARGE SCALE GENOMIC DNA]</scope>
    <source>
        <strain evidence="2 3">SPP2</strain>
    </source>
</reference>
<proteinExistence type="predicted"/>
<accession>A0A1Y1CMH1</accession>
<feature type="signal peptide" evidence="1">
    <location>
        <begin position="1"/>
        <end position="25"/>
    </location>
</feature>
<dbReference type="AlphaFoldDB" id="A0A1Y1CMH1"/>
<dbReference type="RefSeq" id="WP_197705599.1">
    <property type="nucleotide sequence ID" value="NZ_AP018042.1"/>
</dbReference>
<protein>
    <submittedName>
        <fullName evidence="2">Alginate lyase</fullName>
    </submittedName>
</protein>
<sequence length="770" mass="85366">MKLFKSISILTLALFILTSCGSNLGSVVSNMTELKSAIDKAQPGDVIVMSNGIWKDAEIDFKAKGLVDKPIVLKAETPGQVFIEGQSFLKIAGHYLEVHDLYFRNGYTPINSVIQFKSDKENAAYDCKVVNCVIENFTQLDRRKKDHWVEFWGQRNQLLSCYIAGKSNNGPTVRAELEGNQHANCHHVIAHNYFGPRPRRGGPRGETMQLGDSYTSMVPAFIEVRDNFLDRCNGEVEVISSKSNYNQFINNVFYKCEGSLVLRHGNYATIDSNWFIGDDNSDNIGGVRVINTGHWITNNYFYNLKGNEFRSAIAVMNGIPKSPLNRYNQVTDVVIAHNSWVDCISPLQFSVGSNVNKSDVLPKSEIRSALPIRTTVANNIIYNSKTVSKAIVKYYDTPGDIDFKYNYVSGVEGVENIDGFINTEMNVSNGQSNVPFVQLADSNAKLFDGFDFSTINNDIFSNSRSANQAGAICAVKDAKYKVIDVDKYGPSWFVVSKGNANAKRVTVKSSEDLYASFEKANNGDTIIIDADILKLNKTIQVNKSVVLASSKKEQQVSLQFTSEENVPAFELGPGVDINLKHLIVEGSKTLTCFEPNHADMSIAANVFVDDCTLSGFNSIYRSKKGSFTDTVKVVNSVMKNLVNGFILHSETDDKGDYNAEFLILENNQVSDVENVFVDFYRGGYDESTIGGNFVFNNNTVERAGKSGSDEILLKTQGIVNVQVLNNTFSSVQSGFIARLWGEKNNVESGNTIQGKSKIVTDEFLTQKLLY</sequence>
<dbReference type="Proteomes" id="UP000218267">
    <property type="component" value="Chromosome"/>
</dbReference>
<evidence type="ECO:0000256" key="1">
    <source>
        <dbReference type="SAM" id="SignalP"/>
    </source>
</evidence>
<dbReference type="InterPro" id="IPR011050">
    <property type="entry name" value="Pectin_lyase_fold/virulence"/>
</dbReference>
<keyword evidence="2" id="KW-0456">Lyase</keyword>
<dbReference type="Gene3D" id="2.160.20.10">
    <property type="entry name" value="Single-stranded right-handed beta-helix, Pectin lyase-like"/>
    <property type="match status" value="2"/>
</dbReference>
<dbReference type="CDD" id="cd14251">
    <property type="entry name" value="PL-6"/>
    <property type="match status" value="1"/>
</dbReference>
<keyword evidence="3" id="KW-1185">Reference proteome</keyword>
<evidence type="ECO:0000313" key="3">
    <source>
        <dbReference type="Proteomes" id="UP000218267"/>
    </source>
</evidence>
<dbReference type="KEGG" id="mbas:ALGA_3306"/>
<reference evidence="3" key="2">
    <citation type="journal article" date="2020" name="Antonie Van Leeuwenhoek">
        <title>Labilibaculum antarcticum sp. nov., a novel facultative anaerobic, psychrotorelant bacterium isolated from marine sediment of Antarctica.</title>
        <authorList>
            <person name="Watanabe M."/>
            <person name="Kojima H."/>
            <person name="Fukui M."/>
        </authorList>
    </citation>
    <scope>NUCLEOTIDE SEQUENCE [LARGE SCALE GENOMIC DNA]</scope>
    <source>
        <strain evidence="3">SPP2</strain>
    </source>
</reference>
<dbReference type="InterPro" id="IPR012334">
    <property type="entry name" value="Pectin_lyas_fold"/>
</dbReference>
<gene>
    <name evidence="2" type="ORF">ALGA_3306</name>
</gene>
<dbReference type="InterPro" id="IPR039513">
    <property type="entry name" value="PL-6"/>
</dbReference>
<dbReference type="EMBL" id="AP018042">
    <property type="protein sequence ID" value="BAX81606.1"/>
    <property type="molecule type" value="Genomic_DNA"/>
</dbReference>
<dbReference type="Pfam" id="PF14592">
    <property type="entry name" value="Chondroitinas_B"/>
    <property type="match status" value="1"/>
</dbReference>
<keyword evidence="1" id="KW-0732">Signal</keyword>
<dbReference type="GO" id="GO:0016829">
    <property type="term" value="F:lyase activity"/>
    <property type="evidence" value="ECO:0007669"/>
    <property type="project" value="UniProtKB-KW"/>
</dbReference>
<name>A0A1Y1CMH1_9BACT</name>
<dbReference type="PROSITE" id="PS51257">
    <property type="entry name" value="PROKAR_LIPOPROTEIN"/>
    <property type="match status" value="1"/>
</dbReference>
<dbReference type="SUPFAM" id="SSF51126">
    <property type="entry name" value="Pectin lyase-like"/>
    <property type="match status" value="2"/>
</dbReference>
<feature type="chain" id="PRO_5012395043" evidence="1">
    <location>
        <begin position="26"/>
        <end position="770"/>
    </location>
</feature>
<organism evidence="2 3">
    <name type="scientific">Labilibaculum antarcticum</name>
    <dbReference type="NCBI Taxonomy" id="1717717"/>
    <lineage>
        <taxon>Bacteria</taxon>
        <taxon>Pseudomonadati</taxon>
        <taxon>Bacteroidota</taxon>
        <taxon>Bacteroidia</taxon>
        <taxon>Marinilabiliales</taxon>
        <taxon>Marinifilaceae</taxon>
        <taxon>Labilibaculum</taxon>
    </lineage>
</organism>